<dbReference type="Proteomes" id="UP001178288">
    <property type="component" value="Chromosome"/>
</dbReference>
<evidence type="ECO:0000313" key="3">
    <source>
        <dbReference type="Proteomes" id="UP001178288"/>
    </source>
</evidence>
<keyword evidence="1" id="KW-0812">Transmembrane</keyword>
<accession>A0AA95SAG6</accession>
<keyword evidence="1" id="KW-0472">Membrane</keyword>
<protein>
    <submittedName>
        <fullName evidence="2">Uncharacterized protein</fullName>
    </submittedName>
</protein>
<keyword evidence="3" id="KW-1185">Reference proteome</keyword>
<feature type="transmembrane region" description="Helical" evidence="1">
    <location>
        <begin position="29"/>
        <end position="49"/>
    </location>
</feature>
<gene>
    <name evidence="2" type="ORF">QNH39_24625</name>
</gene>
<evidence type="ECO:0000313" key="2">
    <source>
        <dbReference type="EMBL" id="WHY85752.1"/>
    </source>
</evidence>
<dbReference type="RefSeq" id="WP_156482417.1">
    <property type="nucleotide sequence ID" value="NZ_CP126114.1"/>
</dbReference>
<evidence type="ECO:0000256" key="1">
    <source>
        <dbReference type="SAM" id="Phobius"/>
    </source>
</evidence>
<keyword evidence="1" id="KW-1133">Transmembrane helix</keyword>
<proteinExistence type="predicted"/>
<reference evidence="2" key="1">
    <citation type="submission" date="2023-05" db="EMBL/GenBank/DDBJ databases">
        <title>Comparative genomics of Bacillaceae isolates and their secondary metabolite potential.</title>
        <authorList>
            <person name="Song L."/>
            <person name="Nielsen L.J."/>
            <person name="Mohite O."/>
            <person name="Xu X."/>
            <person name="Weber T."/>
            <person name="Kovacs A.T."/>
        </authorList>
    </citation>
    <scope>NUCLEOTIDE SEQUENCE</scope>
    <source>
        <strain evidence="2">XLM17</strain>
    </source>
</reference>
<dbReference type="KEGG" id="nnv:QNH39_24625"/>
<dbReference type="EMBL" id="CP126114">
    <property type="protein sequence ID" value="WHY85752.1"/>
    <property type="molecule type" value="Genomic_DNA"/>
</dbReference>
<dbReference type="AlphaFoldDB" id="A0AA95SAG6"/>
<name>A0AA95SAG6_9BACI</name>
<sequence>MRTDKLIFMGVMAGIYSFLLDGYEQDYGLNSILSGCILTVLTIITGYLLHKFGRNKKS</sequence>
<organism evidence="2 3">
    <name type="scientific">Neobacillus novalis</name>
    <dbReference type="NCBI Taxonomy" id="220687"/>
    <lineage>
        <taxon>Bacteria</taxon>
        <taxon>Bacillati</taxon>
        <taxon>Bacillota</taxon>
        <taxon>Bacilli</taxon>
        <taxon>Bacillales</taxon>
        <taxon>Bacillaceae</taxon>
        <taxon>Neobacillus</taxon>
    </lineage>
</organism>